<comment type="subcellular location">
    <subcellularLocation>
        <location evidence="1">Membrane</location>
        <topology evidence="1">Multi-pass membrane protein</topology>
    </subcellularLocation>
</comment>
<dbReference type="Pfam" id="PF07681">
    <property type="entry name" value="DoxX"/>
    <property type="match status" value="1"/>
</dbReference>
<dbReference type="AlphaFoldDB" id="A0A7I7RSR7"/>
<sequence>MLIRRVARPMLATTFIARGVESLRSPKPAADAAKPTLEGLAKLPDPVGPNVPTNAETVAKVTAGVQVGAGLLLATGKLPRLASAALAFSVVPGSLGAHAFWNESDPERMASERRAFLADLSLIGGLIIASVDTEGRPSLGWRGRRAAKKVSASVSGVLPSSSNGALVDSELVDRVGHNLQSGLHVARERGAELADVASKRGAEFAEVASKRGAEFADVASKRGAVLAEVASKRGAEFADVASKRGAEFADVATKRSTEIAEVASKRGEKLAAKAQKRSDKLAVKAQKRAPELATLARERSVELAERARDRSALIAELAADRSAEIAENARQQAKQAKKQAKKQRRS</sequence>
<keyword evidence="7" id="KW-1185">Reference proteome</keyword>
<feature type="region of interest" description="Disordered" evidence="5">
    <location>
        <begin position="325"/>
        <end position="346"/>
    </location>
</feature>
<proteinExistence type="predicted"/>
<dbReference type="InterPro" id="IPR032808">
    <property type="entry name" value="DoxX"/>
</dbReference>
<protein>
    <recommendedName>
        <fullName evidence="8">DoxX family protein</fullName>
    </recommendedName>
</protein>
<evidence type="ECO:0000256" key="1">
    <source>
        <dbReference type="ARBA" id="ARBA00004141"/>
    </source>
</evidence>
<dbReference type="RefSeq" id="WP_163917168.1">
    <property type="nucleotide sequence ID" value="NZ_AP022593.1"/>
</dbReference>
<accession>A0A7I7RSR7</accession>
<evidence type="ECO:0000256" key="5">
    <source>
        <dbReference type="SAM" id="MobiDB-lite"/>
    </source>
</evidence>
<reference evidence="6 7" key="1">
    <citation type="journal article" date="2019" name="Emerg. Microbes Infect.">
        <title>Comprehensive subspecies identification of 175 nontuberculous mycobacteria species based on 7547 genomic profiles.</title>
        <authorList>
            <person name="Matsumoto Y."/>
            <person name="Kinjo T."/>
            <person name="Motooka D."/>
            <person name="Nabeya D."/>
            <person name="Jung N."/>
            <person name="Uechi K."/>
            <person name="Horii T."/>
            <person name="Iida T."/>
            <person name="Fujita J."/>
            <person name="Nakamura S."/>
        </authorList>
    </citation>
    <scope>NUCLEOTIDE SEQUENCE [LARGE SCALE GENOMIC DNA]</scope>
    <source>
        <strain evidence="6 7">JCM 18538</strain>
    </source>
</reference>
<dbReference type="Proteomes" id="UP000467428">
    <property type="component" value="Chromosome"/>
</dbReference>
<keyword evidence="4" id="KW-0472">Membrane</keyword>
<keyword evidence="2" id="KW-0812">Transmembrane</keyword>
<organism evidence="6 7">
    <name type="scientific">Mycolicibacterium arabiense</name>
    <dbReference type="NCBI Taxonomy" id="1286181"/>
    <lineage>
        <taxon>Bacteria</taxon>
        <taxon>Bacillati</taxon>
        <taxon>Actinomycetota</taxon>
        <taxon>Actinomycetes</taxon>
        <taxon>Mycobacteriales</taxon>
        <taxon>Mycobacteriaceae</taxon>
        <taxon>Mycolicibacterium</taxon>
    </lineage>
</organism>
<dbReference type="KEGG" id="marz:MARA_06690"/>
<name>A0A7I7RSR7_9MYCO</name>
<evidence type="ECO:0000313" key="7">
    <source>
        <dbReference type="Proteomes" id="UP000467428"/>
    </source>
</evidence>
<geneLocation type="plasmid" evidence="7">
    <name>pjcm18538 dna</name>
</geneLocation>
<evidence type="ECO:0000256" key="4">
    <source>
        <dbReference type="ARBA" id="ARBA00023136"/>
    </source>
</evidence>
<feature type="compositionally biased region" description="Basic residues" evidence="5">
    <location>
        <begin position="335"/>
        <end position="346"/>
    </location>
</feature>
<evidence type="ECO:0000313" key="6">
    <source>
        <dbReference type="EMBL" id="BBY47201.1"/>
    </source>
</evidence>
<evidence type="ECO:0000256" key="3">
    <source>
        <dbReference type="ARBA" id="ARBA00022989"/>
    </source>
</evidence>
<evidence type="ECO:0008006" key="8">
    <source>
        <dbReference type="Google" id="ProtNLM"/>
    </source>
</evidence>
<keyword evidence="3" id="KW-1133">Transmembrane helix</keyword>
<dbReference type="GO" id="GO:0016020">
    <property type="term" value="C:membrane"/>
    <property type="evidence" value="ECO:0007669"/>
    <property type="project" value="UniProtKB-SubCell"/>
</dbReference>
<gene>
    <name evidence="6" type="ORF">MARA_06690</name>
</gene>
<evidence type="ECO:0000256" key="2">
    <source>
        <dbReference type="ARBA" id="ARBA00022692"/>
    </source>
</evidence>
<dbReference type="EMBL" id="AP022593">
    <property type="protein sequence ID" value="BBY47201.1"/>
    <property type="molecule type" value="Genomic_DNA"/>
</dbReference>